<accession>A0A412RR07</accession>
<proteinExistence type="predicted"/>
<evidence type="ECO:0000313" key="1">
    <source>
        <dbReference type="EMBL" id="RGU26133.1"/>
    </source>
</evidence>
<protein>
    <submittedName>
        <fullName evidence="1">Uncharacterized protein</fullName>
    </submittedName>
</protein>
<dbReference type="EMBL" id="QRXR01000008">
    <property type="protein sequence ID" value="RGU26133.1"/>
    <property type="molecule type" value="Genomic_DNA"/>
</dbReference>
<dbReference type="RefSeq" id="WP_117993608.1">
    <property type="nucleotide sequence ID" value="NZ_QRXR01000008.1"/>
</dbReference>
<comment type="caution">
    <text evidence="1">The sequence shown here is derived from an EMBL/GenBank/DDBJ whole genome shotgun (WGS) entry which is preliminary data.</text>
</comment>
<sequence length="92" mass="10600">MSNIHKFKVEAIEGHRECAKVTIDGEQCLCSSYKIEHYAGSLPRVDINLAVDVQYEHDAEINIVNLHEIASLIDKKTFKEFCRVWEEVHNEA</sequence>
<reference evidence="1 2" key="1">
    <citation type="submission" date="2018-08" db="EMBL/GenBank/DDBJ databases">
        <title>A genome reference for cultivated species of the human gut microbiota.</title>
        <authorList>
            <person name="Zou Y."/>
            <person name="Xue W."/>
            <person name="Luo G."/>
        </authorList>
    </citation>
    <scope>NUCLEOTIDE SEQUENCE [LARGE SCALE GENOMIC DNA]</scope>
    <source>
        <strain evidence="1 2">AF17-27</strain>
    </source>
</reference>
<name>A0A412RR07_9FIRM</name>
<evidence type="ECO:0000313" key="2">
    <source>
        <dbReference type="Proteomes" id="UP000283765"/>
    </source>
</evidence>
<gene>
    <name evidence="1" type="ORF">DWW89_06730</name>
</gene>
<dbReference type="Proteomes" id="UP000283765">
    <property type="component" value="Unassembled WGS sequence"/>
</dbReference>
<dbReference type="AlphaFoldDB" id="A0A412RR07"/>
<organism evidence="1 2">
    <name type="scientific">Agathobacter rectalis</name>
    <dbReference type="NCBI Taxonomy" id="39491"/>
    <lineage>
        <taxon>Bacteria</taxon>
        <taxon>Bacillati</taxon>
        <taxon>Bacillota</taxon>
        <taxon>Clostridia</taxon>
        <taxon>Lachnospirales</taxon>
        <taxon>Lachnospiraceae</taxon>
        <taxon>Agathobacter</taxon>
    </lineage>
</organism>